<evidence type="ECO:0000259" key="2">
    <source>
        <dbReference type="SMART" id="SM01204"/>
    </source>
</evidence>
<dbReference type="Pfam" id="PF10442">
    <property type="entry name" value="FIST_C"/>
    <property type="match status" value="1"/>
</dbReference>
<dbReference type="OrthoDB" id="9807948at2"/>
<organism evidence="3 4">
    <name type="scientific">Granulosicoccus antarcticus IMCC3135</name>
    <dbReference type="NCBI Taxonomy" id="1192854"/>
    <lineage>
        <taxon>Bacteria</taxon>
        <taxon>Pseudomonadati</taxon>
        <taxon>Pseudomonadota</taxon>
        <taxon>Gammaproteobacteria</taxon>
        <taxon>Chromatiales</taxon>
        <taxon>Granulosicoccaceae</taxon>
        <taxon>Granulosicoccus</taxon>
    </lineage>
</organism>
<proteinExistence type="predicted"/>
<sequence>MDASANTIKTQRYASGVQVLWSDTADTISLCQSIATHSSSEESALAIIWFSPTRHQAADIVSQLAVLAPSLTFCGCSTSGEVTPDGMQEHGFVVILLPALWFEVMTLVMDNVAALGMETIARLTSDTRNQFLLELGNPDDKRGLFAMNLIDGLSYSEETVTVAIDRGLEGIPLIGGSAGDDLHFQSTSQISNGQVLSSASVLTLIHCRLPCQIFTNNNFVPTEHKLVVTEADPDLRRVSEFNAEPAAIAYANAIGMSTEELNAGSFASYSVIVRFGGRYYCRAIQQLNDDQSLTFFCAIDNGLVLTVARSEGMVASSRKAIEEVETEIGAIDLMFGFDCIARKLDARNRQTTHRISSLYREKRFVGFNAYGEQLNSLHDNQTITGIAIGVPPKP</sequence>
<reference evidence="3 4" key="1">
    <citation type="submission" date="2016-12" db="EMBL/GenBank/DDBJ databases">
        <authorList>
            <person name="Song W.-J."/>
            <person name="Kurnit D.M."/>
        </authorList>
    </citation>
    <scope>NUCLEOTIDE SEQUENCE [LARGE SCALE GENOMIC DNA]</scope>
    <source>
        <strain evidence="3 4">IMCC3135</strain>
    </source>
</reference>
<feature type="domain" description="FIST C-domain" evidence="2">
    <location>
        <begin position="246"/>
        <end position="376"/>
    </location>
</feature>
<dbReference type="SMART" id="SM00897">
    <property type="entry name" value="FIST"/>
    <property type="match status" value="1"/>
</dbReference>
<evidence type="ECO:0000313" key="4">
    <source>
        <dbReference type="Proteomes" id="UP000250079"/>
    </source>
</evidence>
<dbReference type="RefSeq" id="WP_088915797.1">
    <property type="nucleotide sequence ID" value="NZ_CP018632.1"/>
</dbReference>
<keyword evidence="4" id="KW-1185">Reference proteome</keyword>
<dbReference type="Proteomes" id="UP000250079">
    <property type="component" value="Chromosome"/>
</dbReference>
<evidence type="ECO:0008006" key="5">
    <source>
        <dbReference type="Google" id="ProtNLM"/>
    </source>
</evidence>
<name>A0A2Z2NK33_9GAMM</name>
<dbReference type="PANTHER" id="PTHR40252">
    <property type="entry name" value="BLR0328 PROTEIN"/>
    <property type="match status" value="1"/>
</dbReference>
<evidence type="ECO:0000259" key="1">
    <source>
        <dbReference type="SMART" id="SM00897"/>
    </source>
</evidence>
<evidence type="ECO:0000313" key="3">
    <source>
        <dbReference type="EMBL" id="ASJ70238.1"/>
    </source>
</evidence>
<gene>
    <name evidence="3" type="ORF">IMCC3135_00560</name>
</gene>
<dbReference type="AlphaFoldDB" id="A0A2Z2NK33"/>
<accession>A0A2Z2NK33</accession>
<protein>
    <recommendedName>
        <fullName evidence="5">FIST N domain protein</fullName>
    </recommendedName>
</protein>
<dbReference type="Pfam" id="PF08495">
    <property type="entry name" value="FIST"/>
    <property type="match status" value="1"/>
</dbReference>
<dbReference type="InterPro" id="IPR019494">
    <property type="entry name" value="FIST_C"/>
</dbReference>
<dbReference type="InterPro" id="IPR013702">
    <property type="entry name" value="FIST_domain_N"/>
</dbReference>
<dbReference type="PANTHER" id="PTHR40252:SF2">
    <property type="entry name" value="BLR0328 PROTEIN"/>
    <property type="match status" value="1"/>
</dbReference>
<dbReference type="KEGG" id="gai:IMCC3135_00560"/>
<dbReference type="EMBL" id="CP018632">
    <property type="protein sequence ID" value="ASJ70238.1"/>
    <property type="molecule type" value="Genomic_DNA"/>
</dbReference>
<dbReference type="SMART" id="SM01204">
    <property type="entry name" value="FIST_C"/>
    <property type="match status" value="1"/>
</dbReference>
<feature type="domain" description="FIST" evidence="1">
    <location>
        <begin position="43"/>
        <end position="245"/>
    </location>
</feature>